<accession>A0ABQ5V4K6</accession>
<evidence type="ECO:0000313" key="5">
    <source>
        <dbReference type="Proteomes" id="UP001161391"/>
    </source>
</evidence>
<proteinExistence type="inferred from homology"/>
<dbReference type="SUPFAM" id="SSF51905">
    <property type="entry name" value="FAD/NAD(P)-binding domain"/>
    <property type="match status" value="1"/>
</dbReference>
<sequence>MKICVLGAGVVGVSTAFALSRLGHEVEVIDRADCVASGASHANGAQLSWSHTDPMASPAILGKLPAFLVGLDPAMRIHLSLKPNFLGWGLSFLRHCTPSLFEGGRRKRHQLAEDSRLALSEFERDFAGAKMRRTGIGKIVLAQTLGQQRAMLQSEKYHTAEQCVEIEPALKSWGGNNLGGLYAPDDCALDTVYFCTRLKDEAETKYGTKFRFGETIHSISTKQGRIDGVTTETGHTRCDAVIVCLGNDVNALVRPLGLSVPICSVRGYSVTLPAKAHAPKASLTDLTHKIVFANLGDKIRIAGFADINALQERSARRVETLIDIARNCWPDIADYEAEPSAWTGARPMTPSGIPVIGPTSIEGLFLNAGHGSLGYTFAAGSAQRIANQIGGPS</sequence>
<evidence type="ECO:0000256" key="1">
    <source>
        <dbReference type="ARBA" id="ARBA00009410"/>
    </source>
</evidence>
<dbReference type="SUPFAM" id="SSF54373">
    <property type="entry name" value="FAD-linked reductases, C-terminal domain"/>
    <property type="match status" value="1"/>
</dbReference>
<gene>
    <name evidence="4" type="primary">dadA</name>
    <name evidence="4" type="ORF">GCM10007853_03300</name>
</gene>
<dbReference type="Gene3D" id="3.50.50.60">
    <property type="entry name" value="FAD/NAD(P)-binding domain"/>
    <property type="match status" value="2"/>
</dbReference>
<comment type="caution">
    <text evidence="4">The sequence shown here is derived from an EMBL/GenBank/DDBJ whole genome shotgun (WGS) entry which is preliminary data.</text>
</comment>
<reference evidence="4" key="1">
    <citation type="journal article" date="2014" name="Int. J. Syst. Evol. Microbiol.">
        <title>Complete genome of a new Firmicutes species belonging to the dominant human colonic microbiota ('Ruminococcus bicirculans') reveals two chromosomes and a selective capacity to utilize plant glucans.</title>
        <authorList>
            <consortium name="NISC Comparative Sequencing Program"/>
            <person name="Wegmann U."/>
            <person name="Louis P."/>
            <person name="Goesmann A."/>
            <person name="Henrissat B."/>
            <person name="Duncan S.H."/>
            <person name="Flint H.J."/>
        </authorList>
    </citation>
    <scope>NUCLEOTIDE SEQUENCE</scope>
    <source>
        <strain evidence="4">NBRC 108219</strain>
    </source>
</reference>
<dbReference type="InterPro" id="IPR036188">
    <property type="entry name" value="FAD/NAD-bd_sf"/>
</dbReference>
<keyword evidence="5" id="KW-1185">Reference proteome</keyword>
<dbReference type="InterPro" id="IPR006076">
    <property type="entry name" value="FAD-dep_OxRdtase"/>
</dbReference>
<reference evidence="4" key="2">
    <citation type="submission" date="2023-01" db="EMBL/GenBank/DDBJ databases">
        <title>Draft genome sequence of Algimonas ampicilliniresistens strain NBRC 108219.</title>
        <authorList>
            <person name="Sun Q."/>
            <person name="Mori K."/>
        </authorList>
    </citation>
    <scope>NUCLEOTIDE SEQUENCE</scope>
    <source>
        <strain evidence="4">NBRC 108219</strain>
    </source>
</reference>
<keyword evidence="2" id="KW-0560">Oxidoreductase</keyword>
<feature type="domain" description="FAD dependent oxidoreductase" evidence="3">
    <location>
        <begin position="2"/>
        <end position="387"/>
    </location>
</feature>
<dbReference type="PANTHER" id="PTHR13847">
    <property type="entry name" value="SARCOSINE DEHYDROGENASE-RELATED"/>
    <property type="match status" value="1"/>
</dbReference>
<name>A0ABQ5V4K6_9PROT</name>
<evidence type="ECO:0000313" key="4">
    <source>
        <dbReference type="EMBL" id="GLQ22456.1"/>
    </source>
</evidence>
<dbReference type="EMBL" id="BSNK01000001">
    <property type="protein sequence ID" value="GLQ22456.1"/>
    <property type="molecule type" value="Genomic_DNA"/>
</dbReference>
<organism evidence="4 5">
    <name type="scientific">Algimonas ampicilliniresistens</name>
    <dbReference type="NCBI Taxonomy" id="1298735"/>
    <lineage>
        <taxon>Bacteria</taxon>
        <taxon>Pseudomonadati</taxon>
        <taxon>Pseudomonadota</taxon>
        <taxon>Alphaproteobacteria</taxon>
        <taxon>Maricaulales</taxon>
        <taxon>Robiginitomaculaceae</taxon>
        <taxon>Algimonas</taxon>
    </lineage>
</organism>
<protein>
    <submittedName>
        <fullName evidence="4">D-amino acid dehydrogenase small subunit</fullName>
    </submittedName>
</protein>
<comment type="similarity">
    <text evidence="1">Belongs to the DadA oxidoreductase family.</text>
</comment>
<dbReference type="Proteomes" id="UP001161391">
    <property type="component" value="Unassembled WGS sequence"/>
</dbReference>
<dbReference type="Pfam" id="PF01266">
    <property type="entry name" value="DAO"/>
    <property type="match status" value="1"/>
</dbReference>
<dbReference type="PANTHER" id="PTHR13847:SF280">
    <property type="entry name" value="D-AMINO ACID DEHYDROGENASE"/>
    <property type="match status" value="1"/>
</dbReference>
<dbReference type="Gene3D" id="3.30.9.10">
    <property type="entry name" value="D-Amino Acid Oxidase, subunit A, domain 2"/>
    <property type="match status" value="1"/>
</dbReference>
<evidence type="ECO:0000259" key="3">
    <source>
        <dbReference type="Pfam" id="PF01266"/>
    </source>
</evidence>
<evidence type="ECO:0000256" key="2">
    <source>
        <dbReference type="ARBA" id="ARBA00023002"/>
    </source>
</evidence>